<feature type="region of interest" description="Disordered" evidence="4">
    <location>
        <begin position="79"/>
        <end position="100"/>
    </location>
</feature>
<dbReference type="InterPro" id="IPR026054">
    <property type="entry name" value="Nucleoporin"/>
</dbReference>
<evidence type="ECO:0000256" key="4">
    <source>
        <dbReference type="SAM" id="MobiDB-lite"/>
    </source>
</evidence>
<organism evidence="5">
    <name type="scientific">Castor canadensis</name>
    <name type="common">American beaver</name>
    <dbReference type="NCBI Taxonomy" id="51338"/>
    <lineage>
        <taxon>Eukaryota</taxon>
        <taxon>Metazoa</taxon>
        <taxon>Chordata</taxon>
        <taxon>Craniata</taxon>
        <taxon>Vertebrata</taxon>
        <taxon>Euteleostomi</taxon>
        <taxon>Mammalia</taxon>
        <taxon>Eutheria</taxon>
        <taxon>Euarchontoglires</taxon>
        <taxon>Glires</taxon>
        <taxon>Rodentia</taxon>
        <taxon>Castorimorpha</taxon>
        <taxon>Castoridae</taxon>
        <taxon>Castor</taxon>
    </lineage>
</organism>
<dbReference type="PANTHER" id="PTHR23193">
    <property type="entry name" value="NUCLEAR PORE COMPLEX PROTEIN NUP"/>
    <property type="match status" value="1"/>
</dbReference>
<dbReference type="GO" id="GO:0017056">
    <property type="term" value="F:structural constituent of nuclear pore"/>
    <property type="evidence" value="ECO:0007669"/>
    <property type="project" value="TreeGrafter"/>
</dbReference>
<keyword evidence="3" id="KW-0539">Nucleus</keyword>
<keyword evidence="2" id="KW-0813">Transport</keyword>
<dbReference type="GO" id="GO:0006606">
    <property type="term" value="P:protein import into nucleus"/>
    <property type="evidence" value="ECO:0007669"/>
    <property type="project" value="TreeGrafter"/>
</dbReference>
<evidence type="ECO:0000256" key="2">
    <source>
        <dbReference type="ARBA" id="ARBA00022448"/>
    </source>
</evidence>
<feature type="compositionally biased region" description="Gly residues" evidence="4">
    <location>
        <begin position="1"/>
        <end position="17"/>
    </location>
</feature>
<dbReference type="GO" id="GO:0008139">
    <property type="term" value="F:nuclear localization sequence binding"/>
    <property type="evidence" value="ECO:0007669"/>
    <property type="project" value="TreeGrafter"/>
</dbReference>
<feature type="compositionally biased region" description="Basic and acidic residues" evidence="4">
    <location>
        <begin position="79"/>
        <end position="91"/>
    </location>
</feature>
<protein>
    <submittedName>
        <fullName evidence="5">Nuclear pore complex protein Nup153-like</fullName>
    </submittedName>
</protein>
<comment type="subcellular location">
    <subcellularLocation>
        <location evidence="1">Nucleus</location>
    </subcellularLocation>
</comment>
<dbReference type="PANTHER" id="PTHR23193:SF23">
    <property type="entry name" value="NUCLEAR PORE COMPLEX PROTEIN NUP153"/>
    <property type="match status" value="1"/>
</dbReference>
<dbReference type="OrthoDB" id="79830at2759"/>
<dbReference type="RefSeq" id="XP_020013608.1">
    <property type="nucleotide sequence ID" value="XM_020158019.1"/>
</dbReference>
<proteinExistence type="predicted"/>
<accession>A0A8B7U1D5</accession>
<dbReference type="AlphaFoldDB" id="A0A8B7U1D5"/>
<reference evidence="5" key="1">
    <citation type="submission" date="2025-08" db="UniProtKB">
        <authorList>
            <consortium name="RefSeq"/>
        </authorList>
    </citation>
    <scope>IDENTIFICATION</scope>
    <source>
        <tissue evidence="5">Leukocyte</tissue>
    </source>
</reference>
<dbReference type="GO" id="GO:0005643">
    <property type="term" value="C:nuclear pore"/>
    <property type="evidence" value="ECO:0007669"/>
    <property type="project" value="TreeGrafter"/>
</dbReference>
<evidence type="ECO:0000313" key="5">
    <source>
        <dbReference type="RefSeq" id="XP_020013608.1"/>
    </source>
</evidence>
<gene>
    <name evidence="5" type="primary">LOC109682648</name>
</gene>
<dbReference type="GO" id="GO:0006405">
    <property type="term" value="P:RNA export from nucleus"/>
    <property type="evidence" value="ECO:0007669"/>
    <property type="project" value="TreeGrafter"/>
</dbReference>
<evidence type="ECO:0000256" key="3">
    <source>
        <dbReference type="ARBA" id="ARBA00023242"/>
    </source>
</evidence>
<sequence length="141" mass="15152">MASGAGGIGGGGGGGGKIRTRRCHQGPIKPYQQGRPQHQGILSRVTESVKNIVPGWLQRYFNKNENACSCSADASEVPHWSENREEEHIYADEDSSNVNDGRITPEPAVSNTEGKIVCGCFDTSDTDLILSIFILSGYGKI</sequence>
<evidence type="ECO:0000256" key="1">
    <source>
        <dbReference type="ARBA" id="ARBA00004123"/>
    </source>
</evidence>
<name>A0A8B7U1D5_CASCN</name>
<dbReference type="KEGG" id="ccan:109682648"/>
<feature type="region of interest" description="Disordered" evidence="4">
    <location>
        <begin position="1"/>
        <end position="38"/>
    </location>
</feature>